<organism evidence="3 4">
    <name type="scientific">Hypsizygus marmoreus</name>
    <name type="common">White beech mushroom</name>
    <name type="synonym">Agaricus marmoreus</name>
    <dbReference type="NCBI Taxonomy" id="39966"/>
    <lineage>
        <taxon>Eukaryota</taxon>
        <taxon>Fungi</taxon>
        <taxon>Dikarya</taxon>
        <taxon>Basidiomycota</taxon>
        <taxon>Agaricomycotina</taxon>
        <taxon>Agaricomycetes</taxon>
        <taxon>Agaricomycetidae</taxon>
        <taxon>Agaricales</taxon>
        <taxon>Tricholomatineae</taxon>
        <taxon>Lyophyllaceae</taxon>
        <taxon>Hypsizygus</taxon>
    </lineage>
</organism>
<dbReference type="EMBL" id="LUEZ02000046">
    <property type="protein sequence ID" value="RDB23740.1"/>
    <property type="molecule type" value="Genomic_DNA"/>
</dbReference>
<dbReference type="SUPFAM" id="SSF56300">
    <property type="entry name" value="Metallo-dependent phosphatases"/>
    <property type="match status" value="1"/>
</dbReference>
<feature type="transmembrane region" description="Helical" evidence="1">
    <location>
        <begin position="12"/>
        <end position="36"/>
    </location>
</feature>
<dbReference type="InParanoid" id="A0A369JR98"/>
<feature type="domain" description="Calcineurin-like phosphoesterase" evidence="2">
    <location>
        <begin position="298"/>
        <end position="528"/>
    </location>
</feature>
<dbReference type="Pfam" id="PF00149">
    <property type="entry name" value="Metallophos"/>
    <property type="match status" value="1"/>
</dbReference>
<dbReference type="GO" id="GO:0005737">
    <property type="term" value="C:cytoplasm"/>
    <property type="evidence" value="ECO:0007669"/>
    <property type="project" value="TreeGrafter"/>
</dbReference>
<dbReference type="PANTHER" id="PTHR32440:SF0">
    <property type="entry name" value="PHOSPHATASE DCR2-RELATED"/>
    <property type="match status" value="1"/>
</dbReference>
<reference evidence="3" key="1">
    <citation type="submission" date="2018-04" db="EMBL/GenBank/DDBJ databases">
        <title>Whole genome sequencing of Hypsizygus marmoreus.</title>
        <authorList>
            <person name="Choi I.-G."/>
            <person name="Min B."/>
            <person name="Kim J.-G."/>
            <person name="Kim S."/>
            <person name="Oh Y.-L."/>
            <person name="Kong W.-S."/>
            <person name="Park H."/>
            <person name="Jeong J."/>
            <person name="Song E.-S."/>
        </authorList>
    </citation>
    <scope>NUCLEOTIDE SEQUENCE [LARGE SCALE GENOMIC DNA]</scope>
    <source>
        <strain evidence="3">51987-8</strain>
    </source>
</reference>
<dbReference type="Gene3D" id="2.100.10.50">
    <property type="match status" value="1"/>
</dbReference>
<sequence>MAITCTRFFRALRSTCAPITAIVGFSFLLTWIFILYQPSPGPGIVQKLGWQSWDVVTMPSENQSPAPGNVSSDLGTDIDVPEGVDWWNVSVPDTKVDSSNFPLDVWAPLLPHTAGLSEITVTRCLLDPSYGKDLCAPDSTSEQDAIKGKWVRVDRNLNLEANYISGWLNIYYRRTRRQDINLITDISLLPEKEQPTPSDNWHKADLSLRAGVMRAPPLFLWYRTGKTAAEMTPEERNDLVTEIDVLYGEDVPWYGFEKLEPPTMPERGRVQATWLTYRRGVKPPPRAPPLHFSRSGKFKILQVADLHFSVSQGICRDTDLDPCKHSDNLTTSLLGNVLSIEKPDLVVFSGDQLNGQGTSWDPKSVLAKFARAVTDKGIPWAAIFGNHDEEDGLSKEDQLLLMKGLPYSLVERGPKDVHGVGNYVLKVMSADASKTHILTLYFVDSGSYSRGYWDWFGFFIPTEYDWIRESQINWFLQQSGSIKQIERPFTPDSSKDLGHIWKERQQITPNTRRLAKPNALMFFHIPLPESYVKADVDPRTKKPLDVGMHGLERPGNAKTNAGFFEKALLMAHESDHVAKGDAHEVKVVGNGHCHVTENCRRVKGVWLCFGGGGSYSGYGKVGFDRRFRVYEISDFGETIRTYKRTEKGEVVDDMILAGKGAPPL</sequence>
<dbReference type="CDD" id="cd07383">
    <property type="entry name" value="MPP_Dcr2"/>
    <property type="match status" value="1"/>
</dbReference>
<evidence type="ECO:0000259" key="2">
    <source>
        <dbReference type="Pfam" id="PF00149"/>
    </source>
</evidence>
<keyword evidence="1" id="KW-1133">Transmembrane helix</keyword>
<evidence type="ECO:0000313" key="3">
    <source>
        <dbReference type="EMBL" id="RDB23740.1"/>
    </source>
</evidence>
<dbReference type="InterPro" id="IPR004843">
    <property type="entry name" value="Calcineurin-like_PHP"/>
</dbReference>
<evidence type="ECO:0000256" key="1">
    <source>
        <dbReference type="SAM" id="Phobius"/>
    </source>
</evidence>
<protein>
    <submittedName>
        <fullName evidence="3">Inactive purple acid phosphatase 29</fullName>
    </submittedName>
</protein>
<dbReference type="InterPro" id="IPR029052">
    <property type="entry name" value="Metallo-depent_PP-like"/>
</dbReference>
<accession>A0A369JR98</accession>
<dbReference type="GO" id="GO:0004721">
    <property type="term" value="F:phosphoprotein phosphatase activity"/>
    <property type="evidence" value="ECO:0007669"/>
    <property type="project" value="TreeGrafter"/>
</dbReference>
<keyword evidence="1" id="KW-0472">Membrane</keyword>
<keyword evidence="4" id="KW-1185">Reference proteome</keyword>
<dbReference type="AlphaFoldDB" id="A0A369JR98"/>
<dbReference type="OrthoDB" id="783096at2759"/>
<dbReference type="Proteomes" id="UP000076154">
    <property type="component" value="Unassembled WGS sequence"/>
</dbReference>
<dbReference type="STRING" id="39966.A0A369JR98"/>
<evidence type="ECO:0000313" key="4">
    <source>
        <dbReference type="Proteomes" id="UP000076154"/>
    </source>
</evidence>
<dbReference type="FunCoup" id="A0A369JR98">
    <property type="interactions" value="43"/>
</dbReference>
<proteinExistence type="predicted"/>
<keyword evidence="1" id="KW-0812">Transmembrane</keyword>
<dbReference type="Gene3D" id="3.60.21.10">
    <property type="match status" value="1"/>
</dbReference>
<name>A0A369JR98_HYPMA</name>
<dbReference type="PANTHER" id="PTHR32440">
    <property type="entry name" value="PHOSPHATASE DCR2-RELATED-RELATED"/>
    <property type="match status" value="1"/>
</dbReference>
<gene>
    <name evidence="3" type="primary">PAP29</name>
    <name evidence="3" type="ORF">Hypma_009098</name>
</gene>
<comment type="caution">
    <text evidence="3">The sequence shown here is derived from an EMBL/GenBank/DDBJ whole genome shotgun (WGS) entry which is preliminary data.</text>
</comment>